<feature type="region of interest" description="Disordered" evidence="2">
    <location>
        <begin position="303"/>
        <end position="332"/>
    </location>
</feature>
<organism evidence="3 4">
    <name type="scientific">Xylaria multiplex</name>
    <dbReference type="NCBI Taxonomy" id="323545"/>
    <lineage>
        <taxon>Eukaryota</taxon>
        <taxon>Fungi</taxon>
        <taxon>Dikarya</taxon>
        <taxon>Ascomycota</taxon>
        <taxon>Pezizomycotina</taxon>
        <taxon>Sordariomycetes</taxon>
        <taxon>Xylariomycetidae</taxon>
        <taxon>Xylariales</taxon>
        <taxon>Xylariaceae</taxon>
        <taxon>Xylaria</taxon>
    </lineage>
</organism>
<dbReference type="InParanoid" id="A0A7C8MW39"/>
<accession>A0A7C8MW39</accession>
<protein>
    <recommendedName>
        <fullName evidence="5">Apc15p protein-domain-containing protein</fullName>
    </recommendedName>
</protein>
<proteinExistence type="predicted"/>
<feature type="compositionally biased region" description="Basic and acidic residues" evidence="2">
    <location>
        <begin position="31"/>
        <end position="44"/>
    </location>
</feature>
<dbReference type="Proteomes" id="UP000481858">
    <property type="component" value="Unassembled WGS sequence"/>
</dbReference>
<evidence type="ECO:0000256" key="2">
    <source>
        <dbReference type="SAM" id="MobiDB-lite"/>
    </source>
</evidence>
<reference evidence="3 4" key="1">
    <citation type="submission" date="2019-12" db="EMBL/GenBank/DDBJ databases">
        <title>Draft genome sequence of the ascomycete Xylaria multiplex DSM 110363.</title>
        <authorList>
            <person name="Buettner E."/>
            <person name="Kellner H."/>
        </authorList>
    </citation>
    <scope>NUCLEOTIDE SEQUENCE [LARGE SCALE GENOMIC DNA]</scope>
    <source>
        <strain evidence="3 4">DSM 110363</strain>
    </source>
</reference>
<feature type="compositionally biased region" description="Low complexity" evidence="2">
    <location>
        <begin position="228"/>
        <end position="242"/>
    </location>
</feature>
<name>A0A7C8MW39_9PEZI</name>
<evidence type="ECO:0000313" key="4">
    <source>
        <dbReference type="Proteomes" id="UP000481858"/>
    </source>
</evidence>
<dbReference type="AlphaFoldDB" id="A0A7C8MW39"/>
<feature type="compositionally biased region" description="Acidic residues" evidence="2">
    <location>
        <begin position="177"/>
        <end position="222"/>
    </location>
</feature>
<feature type="region of interest" description="Disordered" evidence="2">
    <location>
        <begin position="364"/>
        <end position="392"/>
    </location>
</feature>
<sequence>MFALLPDLLPRDSHSLWYTSSRNPLSSSNIHDSHLNNPHNEHGHGHGHPNGANGNHRRGAHLIERSPLARLRADEQNLERRQQNVTNFGSAWLKPPGLPKTLHQLREERREAEEHQEALRREQLAQELAEAEAEAAGAVAAGAGDATGGGDLDMVLDAPPEGDDGMDDVQLDGARDLDDEIPEADEADFGLSDNDDDEDDDEEDDDEDDDDDEDEEEEDAEEREMRAAHAQQQQLMAQRMRQANDAFREDMARGRDSAAFYGVDEDIDDEDQSQMIEEDDLVGAQGGLDDMGMDADLDDEIPEAESMGGYEHTDTEAELSSSIDEDDNNNSRMSFVMPQQANRLRHSFARSDATRNSIAISDILSRDGSSVLGSSPAVPRQRVGLSSRRGRG</sequence>
<dbReference type="Pfam" id="PF05841">
    <property type="entry name" value="Apc15p"/>
    <property type="match status" value="1"/>
</dbReference>
<evidence type="ECO:0008006" key="5">
    <source>
        <dbReference type="Google" id="ProtNLM"/>
    </source>
</evidence>
<evidence type="ECO:0000313" key="3">
    <source>
        <dbReference type="EMBL" id="KAF2969847.1"/>
    </source>
</evidence>
<feature type="compositionally biased region" description="Acidic residues" evidence="2">
    <location>
        <begin position="160"/>
        <end position="170"/>
    </location>
</feature>
<dbReference type="InterPro" id="IPR008402">
    <property type="entry name" value="APC_su15/mnd2"/>
</dbReference>
<feature type="region of interest" description="Disordered" evidence="2">
    <location>
        <begin position="142"/>
        <end position="242"/>
    </location>
</feature>
<dbReference type="GO" id="GO:0031145">
    <property type="term" value="P:anaphase-promoting complex-dependent catabolic process"/>
    <property type="evidence" value="ECO:0007669"/>
    <property type="project" value="InterPro"/>
</dbReference>
<dbReference type="GO" id="GO:0005680">
    <property type="term" value="C:anaphase-promoting complex"/>
    <property type="evidence" value="ECO:0007669"/>
    <property type="project" value="InterPro"/>
</dbReference>
<feature type="region of interest" description="Disordered" evidence="2">
    <location>
        <begin position="28"/>
        <end position="58"/>
    </location>
</feature>
<evidence type="ECO:0000256" key="1">
    <source>
        <dbReference type="SAM" id="Coils"/>
    </source>
</evidence>
<keyword evidence="1" id="KW-0175">Coiled coil</keyword>
<dbReference type="OrthoDB" id="5320532at2759"/>
<comment type="caution">
    <text evidence="3">The sequence shown here is derived from an EMBL/GenBank/DDBJ whole genome shotgun (WGS) entry which is preliminary data.</text>
</comment>
<feature type="coiled-coil region" evidence="1">
    <location>
        <begin position="98"/>
        <end position="141"/>
    </location>
</feature>
<keyword evidence="4" id="KW-1185">Reference proteome</keyword>
<gene>
    <name evidence="3" type="ORF">GQX73_g3692</name>
</gene>
<dbReference type="EMBL" id="WUBL01000030">
    <property type="protein sequence ID" value="KAF2969847.1"/>
    <property type="molecule type" value="Genomic_DNA"/>
</dbReference>